<dbReference type="SMART" id="SM00530">
    <property type="entry name" value="HTH_XRE"/>
    <property type="match status" value="1"/>
</dbReference>
<organism evidence="2 3">
    <name type="scientific">Dyella acidiphila</name>
    <dbReference type="NCBI Taxonomy" id="2775866"/>
    <lineage>
        <taxon>Bacteria</taxon>
        <taxon>Pseudomonadati</taxon>
        <taxon>Pseudomonadota</taxon>
        <taxon>Gammaproteobacteria</taxon>
        <taxon>Lysobacterales</taxon>
        <taxon>Rhodanobacteraceae</taxon>
        <taxon>Dyella</taxon>
    </lineage>
</organism>
<evidence type="ECO:0000259" key="1">
    <source>
        <dbReference type="PROSITE" id="PS50943"/>
    </source>
</evidence>
<dbReference type="InterPro" id="IPR010982">
    <property type="entry name" value="Lambda_DNA-bd_dom_sf"/>
</dbReference>
<dbReference type="InterPro" id="IPR001387">
    <property type="entry name" value="Cro/C1-type_HTH"/>
</dbReference>
<dbReference type="Pfam" id="PF01381">
    <property type="entry name" value="HTH_3"/>
    <property type="match status" value="1"/>
</dbReference>
<protein>
    <submittedName>
        <fullName evidence="2">Helix-turn-helix transcriptional regulator</fullName>
    </submittedName>
</protein>
<dbReference type="SUPFAM" id="SSF47413">
    <property type="entry name" value="lambda repressor-like DNA-binding domains"/>
    <property type="match status" value="1"/>
</dbReference>
<dbReference type="PANTHER" id="PTHR43236">
    <property type="entry name" value="ANTITOXIN HIGA1"/>
    <property type="match status" value="1"/>
</dbReference>
<proteinExistence type="predicted"/>
<dbReference type="CDD" id="cd00093">
    <property type="entry name" value="HTH_XRE"/>
    <property type="match status" value="1"/>
</dbReference>
<evidence type="ECO:0000313" key="3">
    <source>
        <dbReference type="Proteomes" id="UP000651010"/>
    </source>
</evidence>
<keyword evidence="3" id="KW-1185">Reference proteome</keyword>
<dbReference type="Gene3D" id="1.10.260.40">
    <property type="entry name" value="lambda repressor-like DNA-binding domains"/>
    <property type="match status" value="1"/>
</dbReference>
<evidence type="ECO:0000313" key="2">
    <source>
        <dbReference type="EMBL" id="MBE1163033.1"/>
    </source>
</evidence>
<dbReference type="EMBL" id="JACZZA010000023">
    <property type="protein sequence ID" value="MBE1163033.1"/>
    <property type="molecule type" value="Genomic_DNA"/>
</dbReference>
<gene>
    <name evidence="2" type="ORF">IGX34_21825</name>
</gene>
<dbReference type="PROSITE" id="PS50943">
    <property type="entry name" value="HTH_CROC1"/>
    <property type="match status" value="1"/>
</dbReference>
<reference evidence="2 3" key="1">
    <citation type="submission" date="2020-09" db="EMBL/GenBank/DDBJ databases">
        <title>Dyella sp. 7MK23 isolated from forest soil.</title>
        <authorList>
            <person name="Fu J."/>
        </authorList>
    </citation>
    <scope>NUCLEOTIDE SEQUENCE [LARGE SCALE GENOMIC DNA]</scope>
    <source>
        <strain evidence="2 3">7MK23</strain>
    </source>
</reference>
<feature type="domain" description="HTH cro/C1-type" evidence="1">
    <location>
        <begin position="16"/>
        <end position="74"/>
    </location>
</feature>
<sequence>MVARGGKKEAVVAARLREARTATGLSQRELGVRAGLDPSVASPRINQYERGKHTPDTSTLAKLGQVLDVPVAYFFAGEDDLANLITTFHRLSQTRKRRLMTLLRRPQS</sequence>
<dbReference type="PANTHER" id="PTHR43236:SF1">
    <property type="entry name" value="BLL7220 PROTEIN"/>
    <property type="match status" value="1"/>
</dbReference>
<dbReference type="Proteomes" id="UP000651010">
    <property type="component" value="Unassembled WGS sequence"/>
</dbReference>
<comment type="caution">
    <text evidence="2">The sequence shown here is derived from an EMBL/GenBank/DDBJ whole genome shotgun (WGS) entry which is preliminary data.</text>
</comment>
<dbReference type="InterPro" id="IPR052345">
    <property type="entry name" value="Rad_response_metalloprotease"/>
</dbReference>
<accession>A0ABR9GG82</accession>
<name>A0ABR9GG82_9GAMM</name>